<comment type="caution">
    <text evidence="5">Lacks conserved residue(s) required for the propagation of feature annotation.</text>
</comment>
<dbReference type="NCBIfam" id="TIGR00536">
    <property type="entry name" value="hemK_fam"/>
    <property type="match status" value="1"/>
</dbReference>
<evidence type="ECO:0000256" key="4">
    <source>
        <dbReference type="ARBA" id="ARBA00048391"/>
    </source>
</evidence>
<feature type="domain" description="Release factor glutamine methyltransferase N-terminal" evidence="7">
    <location>
        <begin position="8"/>
        <end position="77"/>
    </location>
</feature>
<proteinExistence type="inferred from homology"/>
<sequence length="284" mass="30238">MNLRDSVDRATAILESAGVPGARVDAELLVGHVLGISRGGVQARVITEAALGPDEAIAFAEFVERRAAREPLQHITGVAYFRSLELAVGPGVFVPRPETEVVVQYAIDALRSVASAEPVAVDLGTGSGAIALAMATEVPHARVFGVEVSPKAYVWTRQNFRSVGADNATPVFHDLAEALPELNGLVDVVISNPPYIPQRAIPRDPEVRFHDPELALYGGEDGLDVVRQVSRRALDLLRPGGTLVLEHGELQAAPIAALLSADGWTAVAHHRDLTGRDRATTALR</sequence>
<evidence type="ECO:0000256" key="1">
    <source>
        <dbReference type="ARBA" id="ARBA00022603"/>
    </source>
</evidence>
<feature type="binding site" evidence="5">
    <location>
        <position position="192"/>
    </location>
    <ligand>
        <name>S-adenosyl-L-methionine</name>
        <dbReference type="ChEBI" id="CHEBI:59789"/>
    </ligand>
</feature>
<dbReference type="InterPro" id="IPR019874">
    <property type="entry name" value="RF_methyltr_PrmC"/>
</dbReference>
<gene>
    <name evidence="5" type="primary">prmC</name>
    <name evidence="8" type="ORF">M2152_000728</name>
</gene>
<evidence type="ECO:0000313" key="9">
    <source>
        <dbReference type="Proteomes" id="UP001160142"/>
    </source>
</evidence>
<evidence type="ECO:0000313" key="8">
    <source>
        <dbReference type="EMBL" id="MDH6180546.1"/>
    </source>
</evidence>
<dbReference type="GO" id="GO:0032259">
    <property type="term" value="P:methylation"/>
    <property type="evidence" value="ECO:0007669"/>
    <property type="project" value="UniProtKB-KW"/>
</dbReference>
<dbReference type="PANTHER" id="PTHR18895">
    <property type="entry name" value="HEMK METHYLTRANSFERASE"/>
    <property type="match status" value="1"/>
</dbReference>
<dbReference type="GO" id="GO:0102559">
    <property type="term" value="F:peptide chain release factor N(5)-glutamine methyltransferase activity"/>
    <property type="evidence" value="ECO:0007669"/>
    <property type="project" value="UniProtKB-EC"/>
</dbReference>
<dbReference type="Pfam" id="PF17827">
    <property type="entry name" value="PrmC_N"/>
    <property type="match status" value="1"/>
</dbReference>
<dbReference type="InterPro" id="IPR004556">
    <property type="entry name" value="HemK-like"/>
</dbReference>
<dbReference type="SUPFAM" id="SSF53335">
    <property type="entry name" value="S-adenosyl-L-methionine-dependent methyltransferases"/>
    <property type="match status" value="1"/>
</dbReference>
<organism evidence="8 9">
    <name type="scientific">Antiquaquibacter oligotrophicus</name>
    <dbReference type="NCBI Taxonomy" id="2880260"/>
    <lineage>
        <taxon>Bacteria</taxon>
        <taxon>Bacillati</taxon>
        <taxon>Actinomycetota</taxon>
        <taxon>Actinomycetes</taxon>
        <taxon>Micrococcales</taxon>
        <taxon>Microbacteriaceae</taxon>
        <taxon>Antiquaquibacter</taxon>
    </lineage>
</organism>
<dbReference type="Pfam" id="PF05175">
    <property type="entry name" value="MTS"/>
    <property type="match status" value="1"/>
</dbReference>
<evidence type="ECO:0000256" key="3">
    <source>
        <dbReference type="ARBA" id="ARBA00022691"/>
    </source>
</evidence>
<dbReference type="HAMAP" id="MF_02126">
    <property type="entry name" value="RF_methyltr_PrmC"/>
    <property type="match status" value="1"/>
</dbReference>
<dbReference type="PROSITE" id="PS00092">
    <property type="entry name" value="N6_MTASE"/>
    <property type="match status" value="1"/>
</dbReference>
<dbReference type="InterPro" id="IPR002052">
    <property type="entry name" value="DNA_methylase_N6_adenine_CS"/>
</dbReference>
<keyword evidence="9" id="KW-1185">Reference proteome</keyword>
<feature type="binding site" evidence="5">
    <location>
        <begin position="192"/>
        <end position="195"/>
    </location>
    <ligand>
        <name>substrate</name>
    </ligand>
</feature>
<dbReference type="NCBIfam" id="TIGR03534">
    <property type="entry name" value="RF_mod_PrmC"/>
    <property type="match status" value="1"/>
</dbReference>
<evidence type="ECO:0000256" key="2">
    <source>
        <dbReference type="ARBA" id="ARBA00022679"/>
    </source>
</evidence>
<evidence type="ECO:0000259" key="6">
    <source>
        <dbReference type="Pfam" id="PF05175"/>
    </source>
</evidence>
<comment type="catalytic activity">
    <reaction evidence="4 5">
        <text>L-glutaminyl-[peptide chain release factor] + S-adenosyl-L-methionine = N(5)-methyl-L-glutaminyl-[peptide chain release factor] + S-adenosyl-L-homocysteine + H(+)</text>
        <dbReference type="Rhea" id="RHEA:42896"/>
        <dbReference type="Rhea" id="RHEA-COMP:10271"/>
        <dbReference type="Rhea" id="RHEA-COMP:10272"/>
        <dbReference type="ChEBI" id="CHEBI:15378"/>
        <dbReference type="ChEBI" id="CHEBI:30011"/>
        <dbReference type="ChEBI" id="CHEBI:57856"/>
        <dbReference type="ChEBI" id="CHEBI:59789"/>
        <dbReference type="ChEBI" id="CHEBI:61891"/>
        <dbReference type="EC" id="2.1.1.297"/>
    </reaction>
</comment>
<dbReference type="InterPro" id="IPR040758">
    <property type="entry name" value="PrmC_N"/>
</dbReference>
<dbReference type="PANTHER" id="PTHR18895:SF74">
    <property type="entry name" value="MTRF1L RELEASE FACTOR GLUTAMINE METHYLTRANSFERASE"/>
    <property type="match status" value="1"/>
</dbReference>
<keyword evidence="3 5" id="KW-0949">S-adenosyl-L-methionine</keyword>
<dbReference type="InterPro" id="IPR050320">
    <property type="entry name" value="N5-glutamine_MTase"/>
</dbReference>
<dbReference type="InterPro" id="IPR007848">
    <property type="entry name" value="Small_mtfrase_dom"/>
</dbReference>
<keyword evidence="1 5" id="KW-0489">Methyltransferase</keyword>
<protein>
    <recommendedName>
        <fullName evidence="5">Release factor glutamine methyltransferase</fullName>
        <shortName evidence="5">RF MTase</shortName>
        <ecNumber evidence="5">2.1.1.297</ecNumber>
    </recommendedName>
    <alternativeName>
        <fullName evidence="5">N5-glutamine methyltransferase PrmC</fullName>
    </alternativeName>
    <alternativeName>
        <fullName evidence="5">Protein-(glutamine-N5) MTase PrmC</fullName>
    </alternativeName>
    <alternativeName>
        <fullName evidence="5">Protein-glutamine N-methyltransferase PrmC</fullName>
    </alternativeName>
</protein>
<evidence type="ECO:0000256" key="5">
    <source>
        <dbReference type="HAMAP-Rule" id="MF_02126"/>
    </source>
</evidence>
<feature type="binding site" evidence="5">
    <location>
        <begin position="124"/>
        <end position="128"/>
    </location>
    <ligand>
        <name>S-adenosyl-L-methionine</name>
        <dbReference type="ChEBI" id="CHEBI:59789"/>
    </ligand>
</feature>
<comment type="caution">
    <text evidence="8">The sequence shown here is derived from an EMBL/GenBank/DDBJ whole genome shotgun (WGS) entry which is preliminary data.</text>
</comment>
<evidence type="ECO:0000259" key="7">
    <source>
        <dbReference type="Pfam" id="PF17827"/>
    </source>
</evidence>
<accession>A0ABT6KKM0</accession>
<comment type="function">
    <text evidence="5">Methylates the class 1 translation termination release factors RF1/PrfA and RF2/PrfB on the glutamine residue of the universally conserved GGQ motif.</text>
</comment>
<feature type="binding site" evidence="5">
    <location>
        <position position="147"/>
    </location>
    <ligand>
        <name>S-adenosyl-L-methionine</name>
        <dbReference type="ChEBI" id="CHEBI:59789"/>
    </ligand>
</feature>
<dbReference type="InterPro" id="IPR029063">
    <property type="entry name" value="SAM-dependent_MTases_sf"/>
</dbReference>
<dbReference type="RefSeq" id="WP_322132895.1">
    <property type="nucleotide sequence ID" value="NZ_CP085036.1"/>
</dbReference>
<keyword evidence="2 5" id="KW-0808">Transferase</keyword>
<dbReference type="EC" id="2.1.1.297" evidence="5"/>
<dbReference type="EMBL" id="JARXVQ010000001">
    <property type="protein sequence ID" value="MDH6180546.1"/>
    <property type="molecule type" value="Genomic_DNA"/>
</dbReference>
<dbReference type="Proteomes" id="UP001160142">
    <property type="component" value="Unassembled WGS sequence"/>
</dbReference>
<dbReference type="Gene3D" id="1.10.8.10">
    <property type="entry name" value="DNA helicase RuvA subunit, C-terminal domain"/>
    <property type="match status" value="1"/>
</dbReference>
<reference evidence="8 9" key="1">
    <citation type="submission" date="2023-04" db="EMBL/GenBank/DDBJ databases">
        <title>Genome Encyclopedia of Bacteria and Archaea VI: Functional Genomics of Type Strains.</title>
        <authorList>
            <person name="Whitman W."/>
        </authorList>
    </citation>
    <scope>NUCLEOTIDE SEQUENCE [LARGE SCALE GENOMIC DNA]</scope>
    <source>
        <strain evidence="8 9">SG_E_30_P1</strain>
    </source>
</reference>
<feature type="domain" description="Methyltransferase small" evidence="6">
    <location>
        <begin position="118"/>
        <end position="199"/>
    </location>
</feature>
<comment type="similarity">
    <text evidence="5">Belongs to the protein N5-glutamine methyltransferase family. PrmC subfamily.</text>
</comment>
<dbReference type="Gene3D" id="3.40.50.150">
    <property type="entry name" value="Vaccinia Virus protein VP39"/>
    <property type="match status" value="1"/>
</dbReference>
<dbReference type="CDD" id="cd02440">
    <property type="entry name" value="AdoMet_MTases"/>
    <property type="match status" value="1"/>
</dbReference>
<name>A0ABT6KKM0_9MICO</name>